<accession>A0A8J4PRS9</accession>
<evidence type="ECO:0000256" key="1">
    <source>
        <dbReference type="ARBA" id="ARBA00005703"/>
    </source>
</evidence>
<dbReference type="EMBL" id="AJWJ01000303">
    <property type="protein sequence ID" value="KAF2072187.1"/>
    <property type="molecule type" value="Genomic_DNA"/>
</dbReference>
<dbReference type="Gene3D" id="3.40.50.10300">
    <property type="entry name" value="CoaB-like"/>
    <property type="match status" value="1"/>
</dbReference>
<dbReference type="InterPro" id="IPR035929">
    <property type="entry name" value="CoaB-like_sf"/>
</dbReference>
<dbReference type="PANTHER" id="PTHR12290">
    <property type="entry name" value="CORNICHON-RELATED"/>
    <property type="match status" value="1"/>
</dbReference>
<evidence type="ECO:0000313" key="3">
    <source>
        <dbReference type="EMBL" id="KAF2072187.1"/>
    </source>
</evidence>
<gene>
    <name evidence="3" type="ORF">CYY_006507</name>
</gene>
<feature type="domain" description="DNA/pantothenate metabolism flavoprotein C-terminal" evidence="2">
    <location>
        <begin position="200"/>
        <end position="295"/>
    </location>
</feature>
<evidence type="ECO:0000259" key="2">
    <source>
        <dbReference type="Pfam" id="PF04127"/>
    </source>
</evidence>
<protein>
    <recommendedName>
        <fullName evidence="2">DNA/pantothenate metabolism flavoprotein C-terminal domain-containing protein</fullName>
    </recommendedName>
</protein>
<dbReference type="OrthoDB" id="70224at2759"/>
<organism evidence="3 4">
    <name type="scientific">Polysphondylium violaceum</name>
    <dbReference type="NCBI Taxonomy" id="133409"/>
    <lineage>
        <taxon>Eukaryota</taxon>
        <taxon>Amoebozoa</taxon>
        <taxon>Evosea</taxon>
        <taxon>Eumycetozoa</taxon>
        <taxon>Dictyostelia</taxon>
        <taxon>Dictyosteliales</taxon>
        <taxon>Dictyosteliaceae</taxon>
        <taxon>Polysphondylium</taxon>
    </lineage>
</organism>
<dbReference type="Proteomes" id="UP000695562">
    <property type="component" value="Unassembled WGS sequence"/>
</dbReference>
<dbReference type="InterPro" id="IPR007085">
    <property type="entry name" value="DNA/pantothenate-metab_flavo_C"/>
</dbReference>
<dbReference type="Pfam" id="PF04127">
    <property type="entry name" value="DFP"/>
    <property type="match status" value="1"/>
</dbReference>
<proteinExistence type="inferred from homology"/>
<dbReference type="SUPFAM" id="SSF102645">
    <property type="entry name" value="CoaB-like"/>
    <property type="match status" value="1"/>
</dbReference>
<dbReference type="GO" id="GO:0003824">
    <property type="term" value="F:catalytic activity"/>
    <property type="evidence" value="ECO:0007669"/>
    <property type="project" value="UniProtKB-ARBA"/>
</dbReference>
<dbReference type="GO" id="GO:0015937">
    <property type="term" value="P:coenzyme A biosynthetic process"/>
    <property type="evidence" value="ECO:0007669"/>
    <property type="project" value="UniProtKB-ARBA"/>
</dbReference>
<evidence type="ECO:0000313" key="4">
    <source>
        <dbReference type="Proteomes" id="UP000695562"/>
    </source>
</evidence>
<comment type="similarity">
    <text evidence="1">Belongs to the PPC synthetase family.</text>
</comment>
<comment type="caution">
    <text evidence="3">The sequence shown here is derived from an EMBL/GenBank/DDBJ whole genome shotgun (WGS) entry which is preliminary data.</text>
</comment>
<sequence length="348" mass="39927">MSVIQHSTPEQQQRKVQHFEDEPLNKFFNSVVLPLEYDNEMAKVKSLVHRVINSTTSKKVIFITSGGTIVPFEKNMVRFLDNFSGGGRGASTAEYFLEQGYHVLFLSRKNSLQPFVKNLMLHETNFFSFLDNNSMHCNHNTASTPKEQVHISDKYYDQVSSLFNKWKKYIDSGHLERIYFQTVGEYLYYLRGISMELSILKKNAIIYAAAAVSDFYIPLDHMAKHKIQSNNQSLTVTLDPVPKLIKYVVSTWAPHAFTVTFKLETDENILGSKCLMSLNNYKHQLVIGNLLSSYKDCVVFHTPNKAPQTICRKEPIHGTDKYVPAHTIENDIGEHLIILHDQFIKADN</sequence>
<name>A0A8J4PRS9_9MYCE</name>
<reference evidence="3" key="1">
    <citation type="submission" date="2020-01" db="EMBL/GenBank/DDBJ databases">
        <title>Development of genomics and gene disruption for Polysphondylium violaceum indicates a role for the polyketide synthase stlB in stalk morphogenesis.</title>
        <authorList>
            <person name="Narita B."/>
            <person name="Kawabe Y."/>
            <person name="Kin K."/>
            <person name="Saito T."/>
            <person name="Gibbs R."/>
            <person name="Kuspa A."/>
            <person name="Muzny D."/>
            <person name="Queller D."/>
            <person name="Richards S."/>
            <person name="Strassman J."/>
            <person name="Sucgang R."/>
            <person name="Worley K."/>
            <person name="Schaap P."/>
        </authorList>
    </citation>
    <scope>NUCLEOTIDE SEQUENCE</scope>
    <source>
        <strain evidence="3">QSvi11</strain>
    </source>
</reference>
<keyword evidence="4" id="KW-1185">Reference proteome</keyword>
<dbReference type="AlphaFoldDB" id="A0A8J4PRS9"/>